<evidence type="ECO:0000313" key="10">
    <source>
        <dbReference type="EMBL" id="MCM6761207.1"/>
    </source>
</evidence>
<dbReference type="EMBL" id="JAMRYM010000003">
    <property type="protein sequence ID" value="MCM6761207.1"/>
    <property type="molecule type" value="Genomic_DNA"/>
</dbReference>
<gene>
    <name evidence="10" type="ORF">NB037_02135</name>
</gene>
<keyword evidence="3" id="KW-1003">Cell membrane</keyword>
<dbReference type="AlphaFoldDB" id="A0A9X2DU28"/>
<organism evidence="10 11">
    <name type="scientific">Rathayibacter rubneri</name>
    <dbReference type="NCBI Taxonomy" id="2950106"/>
    <lineage>
        <taxon>Bacteria</taxon>
        <taxon>Bacillati</taxon>
        <taxon>Actinomycetota</taxon>
        <taxon>Actinomycetes</taxon>
        <taxon>Micrococcales</taxon>
        <taxon>Microbacteriaceae</taxon>
        <taxon>Rathayibacter</taxon>
    </lineage>
</organism>
<comment type="caution">
    <text evidence="10">The sequence shown here is derived from an EMBL/GenBank/DDBJ whole genome shotgun (WGS) entry which is preliminary data.</text>
</comment>
<evidence type="ECO:0000256" key="7">
    <source>
        <dbReference type="RuleBase" id="RU363032"/>
    </source>
</evidence>
<keyword evidence="2 7" id="KW-0813">Transport</keyword>
<dbReference type="Gene3D" id="1.10.3720.10">
    <property type="entry name" value="MetI-like"/>
    <property type="match status" value="1"/>
</dbReference>
<feature type="transmembrane region" description="Helical" evidence="7">
    <location>
        <begin position="101"/>
        <end position="125"/>
    </location>
</feature>
<feature type="region of interest" description="Disordered" evidence="8">
    <location>
        <begin position="1"/>
        <end position="22"/>
    </location>
</feature>
<protein>
    <submittedName>
        <fullName evidence="10">Carbohydrate ABC transporter permease</fullName>
    </submittedName>
</protein>
<comment type="similarity">
    <text evidence="7">Belongs to the binding-protein-dependent transport system permease family.</text>
</comment>
<dbReference type="PANTHER" id="PTHR43744:SF12">
    <property type="entry name" value="ABC TRANSPORTER PERMEASE PROTEIN MG189-RELATED"/>
    <property type="match status" value="1"/>
</dbReference>
<name>A0A9X2DU28_9MICO</name>
<dbReference type="PROSITE" id="PS50928">
    <property type="entry name" value="ABC_TM1"/>
    <property type="match status" value="1"/>
</dbReference>
<feature type="transmembrane region" description="Helical" evidence="7">
    <location>
        <begin position="165"/>
        <end position="186"/>
    </location>
</feature>
<keyword evidence="4 7" id="KW-0812">Transmembrane</keyword>
<evidence type="ECO:0000256" key="1">
    <source>
        <dbReference type="ARBA" id="ARBA00004651"/>
    </source>
</evidence>
<keyword evidence="6 7" id="KW-0472">Membrane</keyword>
<evidence type="ECO:0000259" key="9">
    <source>
        <dbReference type="PROSITE" id="PS50928"/>
    </source>
</evidence>
<sequence length="305" mass="32958">MTSTLEERTASTAHAPRRERPAAAERSSSRLWTTVVMVAMIIATIYFLLPVYWLIVASTKSTSELFSTPGLWFAQMNLGENLAALSSYDGGIFWRWVANSVLYSVIGSALTALVCAITGYALAVYQFRGRKLIIGAVLGSMLVPGTVLAQPTYVLLVGMGLNNTYAGVLLPALAYPFGVLLCYVYIQASVPIELVEAARIDGAGELRIFASIAFKLMTTGLVTVLLFAFLGSWNSYMLPLLVLTDQELMPLTVGLTGWNQSSITIPGLQILTVVGSLVSVVPIVIVFLSLQRFWRSGLASGAVRF</sequence>
<proteinExistence type="inferred from homology"/>
<keyword evidence="5 7" id="KW-1133">Transmembrane helix</keyword>
<evidence type="ECO:0000256" key="5">
    <source>
        <dbReference type="ARBA" id="ARBA00022989"/>
    </source>
</evidence>
<feature type="domain" description="ABC transmembrane type-1" evidence="9">
    <location>
        <begin position="97"/>
        <end position="289"/>
    </location>
</feature>
<evidence type="ECO:0000256" key="3">
    <source>
        <dbReference type="ARBA" id="ARBA00022475"/>
    </source>
</evidence>
<feature type="transmembrane region" description="Helical" evidence="7">
    <location>
        <begin position="206"/>
        <end position="230"/>
    </location>
</feature>
<dbReference type="GO" id="GO:0005886">
    <property type="term" value="C:plasma membrane"/>
    <property type="evidence" value="ECO:0007669"/>
    <property type="project" value="UniProtKB-SubCell"/>
</dbReference>
<evidence type="ECO:0000256" key="2">
    <source>
        <dbReference type="ARBA" id="ARBA00022448"/>
    </source>
</evidence>
<dbReference type="RefSeq" id="WP_251943206.1">
    <property type="nucleotide sequence ID" value="NZ_JAMRYM010000003.1"/>
</dbReference>
<feature type="transmembrane region" description="Helical" evidence="7">
    <location>
        <begin position="132"/>
        <end position="153"/>
    </location>
</feature>
<dbReference type="Pfam" id="PF00528">
    <property type="entry name" value="BPD_transp_1"/>
    <property type="match status" value="1"/>
</dbReference>
<dbReference type="SUPFAM" id="SSF161098">
    <property type="entry name" value="MetI-like"/>
    <property type="match status" value="1"/>
</dbReference>
<evidence type="ECO:0000256" key="6">
    <source>
        <dbReference type="ARBA" id="ARBA00023136"/>
    </source>
</evidence>
<dbReference type="InterPro" id="IPR035906">
    <property type="entry name" value="MetI-like_sf"/>
</dbReference>
<evidence type="ECO:0000313" key="11">
    <source>
        <dbReference type="Proteomes" id="UP001155240"/>
    </source>
</evidence>
<dbReference type="InterPro" id="IPR000515">
    <property type="entry name" value="MetI-like"/>
</dbReference>
<keyword evidence="11" id="KW-1185">Reference proteome</keyword>
<feature type="transmembrane region" description="Helical" evidence="7">
    <location>
        <begin position="268"/>
        <end position="290"/>
    </location>
</feature>
<feature type="transmembrane region" description="Helical" evidence="7">
    <location>
        <begin position="31"/>
        <end position="55"/>
    </location>
</feature>
<dbReference type="GO" id="GO:0055085">
    <property type="term" value="P:transmembrane transport"/>
    <property type="evidence" value="ECO:0007669"/>
    <property type="project" value="InterPro"/>
</dbReference>
<dbReference type="CDD" id="cd06261">
    <property type="entry name" value="TM_PBP2"/>
    <property type="match status" value="1"/>
</dbReference>
<dbReference type="PANTHER" id="PTHR43744">
    <property type="entry name" value="ABC TRANSPORTER PERMEASE PROTEIN MG189-RELATED-RELATED"/>
    <property type="match status" value="1"/>
</dbReference>
<accession>A0A9X2DU28</accession>
<evidence type="ECO:0000256" key="8">
    <source>
        <dbReference type="SAM" id="MobiDB-lite"/>
    </source>
</evidence>
<reference evidence="10" key="1">
    <citation type="submission" date="2022-06" db="EMBL/GenBank/DDBJ databases">
        <title>Whole genome shotgun sequencing (WGS) of Rathayibacter sp. ZW T2_19, isolated from stored onions (Allium cepa).</title>
        <authorList>
            <person name="Stoll D.A."/>
            <person name="Huch M."/>
        </authorList>
    </citation>
    <scope>NUCLEOTIDE SEQUENCE</scope>
    <source>
        <strain evidence="10">ZW T2_19</strain>
    </source>
</reference>
<evidence type="ECO:0000256" key="4">
    <source>
        <dbReference type="ARBA" id="ARBA00022692"/>
    </source>
</evidence>
<dbReference type="Proteomes" id="UP001155240">
    <property type="component" value="Unassembled WGS sequence"/>
</dbReference>
<comment type="subcellular location">
    <subcellularLocation>
        <location evidence="1 7">Cell membrane</location>
        <topology evidence="1 7">Multi-pass membrane protein</topology>
    </subcellularLocation>
</comment>